<dbReference type="Gene3D" id="3.90.470.20">
    <property type="entry name" value="4'-phosphopantetheinyl transferase domain"/>
    <property type="match status" value="1"/>
</dbReference>
<keyword evidence="4 8" id="KW-0276">Fatty acid metabolism</keyword>
<feature type="binding site" evidence="8">
    <location>
        <position position="58"/>
    </location>
    <ligand>
        <name>Mg(2+)</name>
        <dbReference type="ChEBI" id="CHEBI:18420"/>
    </ligand>
</feature>
<dbReference type="SUPFAM" id="SSF56214">
    <property type="entry name" value="4'-phosphopantetheinyl transferase"/>
    <property type="match status" value="1"/>
</dbReference>
<dbReference type="NCBIfam" id="TIGR00556">
    <property type="entry name" value="pantethn_trn"/>
    <property type="match status" value="1"/>
</dbReference>
<accession>A0A932A854</accession>
<dbReference type="InterPro" id="IPR008278">
    <property type="entry name" value="4-PPantetheinyl_Trfase_dom"/>
</dbReference>
<keyword evidence="3 8" id="KW-0479">Metal-binding</keyword>
<evidence type="ECO:0000313" key="11">
    <source>
        <dbReference type="Proteomes" id="UP000779809"/>
    </source>
</evidence>
<sequence>MAIVGTGIDITEVQRIAAAIERHGERFLERIFTAAEIRYCESKKNKVERYAARFAAKEAAMKAIGTGWRQGVAWKEIEVGREPGGRPTVVFTGKVKQHAERLGAKRASLSLTHTAATAMAQVILED</sequence>
<dbReference type="InterPro" id="IPR002582">
    <property type="entry name" value="ACPS"/>
</dbReference>
<proteinExistence type="inferred from homology"/>
<keyword evidence="6 8" id="KW-0443">Lipid metabolism</keyword>
<gene>
    <name evidence="8" type="primary">acpS</name>
    <name evidence="10" type="ORF">HYX28_05585</name>
</gene>
<comment type="subcellular location">
    <subcellularLocation>
        <location evidence="8">Cytoplasm</location>
    </subcellularLocation>
</comment>
<protein>
    <recommendedName>
        <fullName evidence="8">Holo-[acyl-carrier-protein] synthase</fullName>
        <shortName evidence="8">Holo-ACP synthase</shortName>
        <ecNumber evidence="8">2.7.8.7</ecNumber>
    </recommendedName>
    <alternativeName>
        <fullName evidence="8">4'-phosphopantetheinyl transferase AcpS</fullName>
    </alternativeName>
</protein>
<dbReference type="GO" id="GO:0006633">
    <property type="term" value="P:fatty acid biosynthetic process"/>
    <property type="evidence" value="ECO:0007669"/>
    <property type="project" value="UniProtKB-UniRule"/>
</dbReference>
<evidence type="ECO:0000256" key="7">
    <source>
        <dbReference type="ARBA" id="ARBA00023160"/>
    </source>
</evidence>
<dbReference type="AlphaFoldDB" id="A0A932A854"/>
<comment type="similarity">
    <text evidence="8">Belongs to the P-Pant transferase superfamily. AcpS family.</text>
</comment>
<dbReference type="GO" id="GO:0008897">
    <property type="term" value="F:holo-[acyl-carrier-protein] synthase activity"/>
    <property type="evidence" value="ECO:0007669"/>
    <property type="project" value="UniProtKB-UniRule"/>
</dbReference>
<name>A0A932A854_9BACT</name>
<evidence type="ECO:0000259" key="9">
    <source>
        <dbReference type="Pfam" id="PF01648"/>
    </source>
</evidence>
<evidence type="ECO:0000256" key="8">
    <source>
        <dbReference type="HAMAP-Rule" id="MF_00101"/>
    </source>
</evidence>
<dbReference type="GO" id="GO:0000287">
    <property type="term" value="F:magnesium ion binding"/>
    <property type="evidence" value="ECO:0007669"/>
    <property type="project" value="UniProtKB-UniRule"/>
</dbReference>
<keyword evidence="5 8" id="KW-0460">Magnesium</keyword>
<reference evidence="10" key="1">
    <citation type="submission" date="2020-07" db="EMBL/GenBank/DDBJ databases">
        <title>Huge and variable diversity of episymbiotic CPR bacteria and DPANN archaea in groundwater ecosystems.</title>
        <authorList>
            <person name="He C.Y."/>
            <person name="Keren R."/>
            <person name="Whittaker M."/>
            <person name="Farag I.F."/>
            <person name="Doudna J."/>
            <person name="Cate J.H.D."/>
            <person name="Banfield J.F."/>
        </authorList>
    </citation>
    <scope>NUCLEOTIDE SEQUENCE</scope>
    <source>
        <strain evidence="10">NC_groundwater_580_Pr5_B-0.1um_64_19</strain>
    </source>
</reference>
<comment type="catalytic activity">
    <reaction evidence="8">
        <text>apo-[ACP] + CoA = holo-[ACP] + adenosine 3',5'-bisphosphate + H(+)</text>
        <dbReference type="Rhea" id="RHEA:12068"/>
        <dbReference type="Rhea" id="RHEA-COMP:9685"/>
        <dbReference type="Rhea" id="RHEA-COMP:9690"/>
        <dbReference type="ChEBI" id="CHEBI:15378"/>
        <dbReference type="ChEBI" id="CHEBI:29999"/>
        <dbReference type="ChEBI" id="CHEBI:57287"/>
        <dbReference type="ChEBI" id="CHEBI:58343"/>
        <dbReference type="ChEBI" id="CHEBI:64479"/>
        <dbReference type="EC" id="2.7.8.7"/>
    </reaction>
</comment>
<keyword evidence="7 8" id="KW-0275">Fatty acid biosynthesis</keyword>
<evidence type="ECO:0000256" key="1">
    <source>
        <dbReference type="ARBA" id="ARBA00022516"/>
    </source>
</evidence>
<dbReference type="GO" id="GO:0005737">
    <property type="term" value="C:cytoplasm"/>
    <property type="evidence" value="ECO:0007669"/>
    <property type="project" value="UniProtKB-SubCell"/>
</dbReference>
<evidence type="ECO:0000256" key="5">
    <source>
        <dbReference type="ARBA" id="ARBA00022842"/>
    </source>
</evidence>
<evidence type="ECO:0000256" key="4">
    <source>
        <dbReference type="ARBA" id="ARBA00022832"/>
    </source>
</evidence>
<dbReference type="EC" id="2.7.8.7" evidence="8"/>
<feature type="domain" description="4'-phosphopantetheinyl transferase" evidence="9">
    <location>
        <begin position="6"/>
        <end position="106"/>
    </location>
</feature>
<dbReference type="HAMAP" id="MF_00101">
    <property type="entry name" value="AcpS"/>
    <property type="match status" value="1"/>
</dbReference>
<evidence type="ECO:0000256" key="6">
    <source>
        <dbReference type="ARBA" id="ARBA00023098"/>
    </source>
</evidence>
<keyword evidence="2 8" id="KW-0808">Transferase</keyword>
<dbReference type="InterPro" id="IPR004568">
    <property type="entry name" value="Ppantetheine-prot_Trfase_dom"/>
</dbReference>
<comment type="function">
    <text evidence="8">Transfers the 4'-phosphopantetheine moiety from coenzyme A to a Ser of acyl-carrier-protein.</text>
</comment>
<dbReference type="Pfam" id="PF01648">
    <property type="entry name" value="ACPS"/>
    <property type="match status" value="1"/>
</dbReference>
<evidence type="ECO:0000256" key="2">
    <source>
        <dbReference type="ARBA" id="ARBA00022679"/>
    </source>
</evidence>
<evidence type="ECO:0000313" key="10">
    <source>
        <dbReference type="EMBL" id="MBI2678232.1"/>
    </source>
</evidence>
<comment type="caution">
    <text evidence="10">The sequence shown here is derived from an EMBL/GenBank/DDBJ whole genome shotgun (WGS) entry which is preliminary data.</text>
</comment>
<dbReference type="NCBIfam" id="NF011254">
    <property type="entry name" value="PRK14660.1"/>
    <property type="match status" value="1"/>
</dbReference>
<keyword evidence="1 8" id="KW-0444">Lipid biosynthesis</keyword>
<comment type="cofactor">
    <cofactor evidence="8">
        <name>Mg(2+)</name>
        <dbReference type="ChEBI" id="CHEBI:18420"/>
    </cofactor>
</comment>
<dbReference type="Proteomes" id="UP000779809">
    <property type="component" value="Unassembled WGS sequence"/>
</dbReference>
<organism evidence="10 11">
    <name type="scientific">Candidatus Korobacter versatilis</name>
    <dbReference type="NCBI Taxonomy" id="658062"/>
    <lineage>
        <taxon>Bacteria</taxon>
        <taxon>Pseudomonadati</taxon>
        <taxon>Acidobacteriota</taxon>
        <taxon>Terriglobia</taxon>
        <taxon>Terriglobales</taxon>
        <taxon>Candidatus Korobacteraceae</taxon>
        <taxon>Candidatus Korobacter</taxon>
    </lineage>
</organism>
<keyword evidence="8" id="KW-0963">Cytoplasm</keyword>
<dbReference type="EMBL" id="JACPNR010000006">
    <property type="protein sequence ID" value="MBI2678232.1"/>
    <property type="molecule type" value="Genomic_DNA"/>
</dbReference>
<dbReference type="InterPro" id="IPR037143">
    <property type="entry name" value="4-PPantetheinyl_Trfase_dom_sf"/>
</dbReference>
<feature type="binding site" evidence="8">
    <location>
        <position position="9"/>
    </location>
    <ligand>
        <name>Mg(2+)</name>
        <dbReference type="ChEBI" id="CHEBI:18420"/>
    </ligand>
</feature>
<dbReference type="NCBIfam" id="TIGR00516">
    <property type="entry name" value="acpS"/>
    <property type="match status" value="1"/>
</dbReference>
<evidence type="ECO:0000256" key="3">
    <source>
        <dbReference type="ARBA" id="ARBA00022723"/>
    </source>
</evidence>